<evidence type="ECO:0000313" key="1">
    <source>
        <dbReference type="EMBL" id="JAD23489.1"/>
    </source>
</evidence>
<reference evidence="1" key="1">
    <citation type="submission" date="2014-09" db="EMBL/GenBank/DDBJ databases">
        <authorList>
            <person name="Magalhaes I.L.F."/>
            <person name="Oliveira U."/>
            <person name="Santos F.R."/>
            <person name="Vidigal T.H.D.A."/>
            <person name="Brescovit A.D."/>
            <person name="Santos A.J."/>
        </authorList>
    </citation>
    <scope>NUCLEOTIDE SEQUENCE</scope>
    <source>
        <tissue evidence="1">Shoot tissue taken approximately 20 cm above the soil surface</tissue>
    </source>
</reference>
<dbReference type="AlphaFoldDB" id="A0A0A8YBZ5"/>
<protein>
    <submittedName>
        <fullName evidence="1">Uncharacterized protein</fullName>
    </submittedName>
</protein>
<accession>A0A0A8YBZ5</accession>
<proteinExistence type="predicted"/>
<sequence length="66" mass="7924">MTRRQFTTSMGRTLRRTVEVHVSMVLKRVPPKASFHSRAWWRRRADGCSTRIQLLHLRIPVLLRNR</sequence>
<organism evidence="1">
    <name type="scientific">Arundo donax</name>
    <name type="common">Giant reed</name>
    <name type="synonym">Donax arundinaceus</name>
    <dbReference type="NCBI Taxonomy" id="35708"/>
    <lineage>
        <taxon>Eukaryota</taxon>
        <taxon>Viridiplantae</taxon>
        <taxon>Streptophyta</taxon>
        <taxon>Embryophyta</taxon>
        <taxon>Tracheophyta</taxon>
        <taxon>Spermatophyta</taxon>
        <taxon>Magnoliopsida</taxon>
        <taxon>Liliopsida</taxon>
        <taxon>Poales</taxon>
        <taxon>Poaceae</taxon>
        <taxon>PACMAD clade</taxon>
        <taxon>Arundinoideae</taxon>
        <taxon>Arundineae</taxon>
        <taxon>Arundo</taxon>
    </lineage>
</organism>
<dbReference type="EMBL" id="GBRH01274406">
    <property type="protein sequence ID" value="JAD23489.1"/>
    <property type="molecule type" value="Transcribed_RNA"/>
</dbReference>
<reference evidence="1" key="2">
    <citation type="journal article" date="2015" name="Data Brief">
        <title>Shoot transcriptome of the giant reed, Arundo donax.</title>
        <authorList>
            <person name="Barrero R.A."/>
            <person name="Guerrero F.D."/>
            <person name="Moolhuijzen P."/>
            <person name="Goolsby J.A."/>
            <person name="Tidwell J."/>
            <person name="Bellgard S.E."/>
            <person name="Bellgard M.I."/>
        </authorList>
    </citation>
    <scope>NUCLEOTIDE SEQUENCE</scope>
    <source>
        <tissue evidence="1">Shoot tissue taken approximately 20 cm above the soil surface</tissue>
    </source>
</reference>
<name>A0A0A8YBZ5_ARUDO</name>